<keyword evidence="5 8" id="KW-0472">Membrane</keyword>
<feature type="transmembrane region" description="Helical" evidence="8">
    <location>
        <begin position="6"/>
        <end position="29"/>
    </location>
</feature>
<evidence type="ECO:0000313" key="10">
    <source>
        <dbReference type="Proteomes" id="UP001158576"/>
    </source>
</evidence>
<dbReference type="PANTHER" id="PTHR19444:SF13">
    <property type="entry name" value="PROTEIN UNC-93 HOMOLOG A"/>
    <property type="match status" value="1"/>
</dbReference>
<comment type="subcellular location">
    <subcellularLocation>
        <location evidence="1">Membrane</location>
        <topology evidence="1">Multi-pass membrane protein</topology>
    </subcellularLocation>
</comment>
<evidence type="ECO:0000256" key="5">
    <source>
        <dbReference type="ARBA" id="ARBA00023136"/>
    </source>
</evidence>
<feature type="transmembrane region" description="Helical" evidence="8">
    <location>
        <begin position="259"/>
        <end position="280"/>
    </location>
</feature>
<dbReference type="Proteomes" id="UP001158576">
    <property type="component" value="Chromosome PAR"/>
</dbReference>
<dbReference type="PANTHER" id="PTHR19444">
    <property type="entry name" value="UNC-93 RELATED"/>
    <property type="match status" value="1"/>
</dbReference>
<reference evidence="9 10" key="1">
    <citation type="submission" date="2021-04" db="EMBL/GenBank/DDBJ databases">
        <authorList>
            <person name="Bliznina A."/>
        </authorList>
    </citation>
    <scope>NUCLEOTIDE SEQUENCE [LARGE SCALE GENOMIC DNA]</scope>
</reference>
<feature type="transmembrane region" description="Helical" evidence="8">
    <location>
        <begin position="41"/>
        <end position="57"/>
    </location>
</feature>
<keyword evidence="4 8" id="KW-1133">Transmembrane helix</keyword>
<name>A0ABN7S693_OIKDI</name>
<dbReference type="InterPro" id="IPR010291">
    <property type="entry name" value="Ion_channel_UNC-93"/>
</dbReference>
<feature type="transmembrane region" description="Helical" evidence="8">
    <location>
        <begin position="168"/>
        <end position="190"/>
    </location>
</feature>
<dbReference type="EMBL" id="OU015568">
    <property type="protein sequence ID" value="CAG5089636.1"/>
    <property type="molecule type" value="Genomic_DNA"/>
</dbReference>
<feature type="compositionally biased region" description="Basic and acidic residues" evidence="7">
    <location>
        <begin position="302"/>
        <end position="317"/>
    </location>
</feature>
<proteinExistence type="inferred from homology"/>
<evidence type="ECO:0000256" key="8">
    <source>
        <dbReference type="SAM" id="Phobius"/>
    </source>
</evidence>
<evidence type="ECO:0000256" key="1">
    <source>
        <dbReference type="ARBA" id="ARBA00004141"/>
    </source>
</evidence>
<dbReference type="InterPro" id="IPR051951">
    <property type="entry name" value="UNC-93_regulatory"/>
</dbReference>
<feature type="region of interest" description="Disordered" evidence="7">
    <location>
        <begin position="295"/>
        <end position="317"/>
    </location>
</feature>
<evidence type="ECO:0000256" key="3">
    <source>
        <dbReference type="ARBA" id="ARBA00022692"/>
    </source>
</evidence>
<feature type="transmembrane region" description="Helical" evidence="8">
    <location>
        <begin position="202"/>
        <end position="224"/>
    </location>
</feature>
<accession>A0ABN7S693</accession>
<evidence type="ECO:0000313" key="9">
    <source>
        <dbReference type="EMBL" id="CAG5089636.1"/>
    </source>
</evidence>
<evidence type="ECO:0000256" key="6">
    <source>
        <dbReference type="ARBA" id="ARBA00040854"/>
    </source>
</evidence>
<keyword evidence="10" id="KW-1185">Reference proteome</keyword>
<keyword evidence="3 8" id="KW-0812">Transmembrane</keyword>
<gene>
    <name evidence="9" type="ORF">OKIOD_LOCUS3844</name>
</gene>
<sequence>MGGEKFKYLFNNFLISLAFLLQFTAYNGIGNLQQNFTTPKKWSLAFSFTGYIVYTAANFYPEFYTLIPAAIYLGFCAAPLWSSQCQYLTVSAEKLSKVAGKTTESWLNQLFGNLISSLILNGGFPDSDSLPEKDDSEVEEIQKKCGLNFLPAAGGCDDIDSDYDDKTIYTLMGIYVAAGCVAFAIIVFLIDPLEDPNNIVYLFLFAIGWGICDAVWQCALNALYGVLFKDDQEAAFANYRLWESLGFCAAFAYGNSLDASVKLIICLVFLIIGMVGYTAVEVIFARNPEKKEACSDVETEESTEKMGEKNEAFDTDF</sequence>
<evidence type="ECO:0000256" key="7">
    <source>
        <dbReference type="SAM" id="MobiDB-lite"/>
    </source>
</evidence>
<dbReference type="InterPro" id="IPR036259">
    <property type="entry name" value="MFS_trans_sf"/>
</dbReference>
<comment type="similarity">
    <text evidence="2">Belongs to the unc-93 family.</text>
</comment>
<evidence type="ECO:0000256" key="2">
    <source>
        <dbReference type="ARBA" id="ARBA00009172"/>
    </source>
</evidence>
<evidence type="ECO:0000256" key="4">
    <source>
        <dbReference type="ARBA" id="ARBA00022989"/>
    </source>
</evidence>
<organism evidence="9 10">
    <name type="scientific">Oikopleura dioica</name>
    <name type="common">Tunicate</name>
    <dbReference type="NCBI Taxonomy" id="34765"/>
    <lineage>
        <taxon>Eukaryota</taxon>
        <taxon>Metazoa</taxon>
        <taxon>Chordata</taxon>
        <taxon>Tunicata</taxon>
        <taxon>Appendicularia</taxon>
        <taxon>Copelata</taxon>
        <taxon>Oikopleuridae</taxon>
        <taxon>Oikopleura</taxon>
    </lineage>
</organism>
<dbReference type="SUPFAM" id="SSF103473">
    <property type="entry name" value="MFS general substrate transporter"/>
    <property type="match status" value="1"/>
</dbReference>
<protein>
    <recommendedName>
        <fullName evidence="6">Protein unc-93 homolog A</fullName>
    </recommendedName>
</protein>
<dbReference type="Pfam" id="PF05978">
    <property type="entry name" value="UNC-93"/>
    <property type="match status" value="2"/>
</dbReference>